<feature type="domain" description="AB hydrolase-1" evidence="1">
    <location>
        <begin position="49"/>
        <end position="152"/>
    </location>
</feature>
<evidence type="ECO:0000313" key="2">
    <source>
        <dbReference type="EMBL" id="QQL44142.1"/>
    </source>
</evidence>
<protein>
    <recommendedName>
        <fullName evidence="1">AB hydrolase-1 domain-containing protein</fullName>
    </recommendedName>
</protein>
<dbReference type="Proteomes" id="UP000475117">
    <property type="component" value="Chromosome"/>
</dbReference>
<dbReference type="PANTHER" id="PTHR12277:SF79">
    <property type="entry name" value="XAA-PRO DIPEPTIDYL-PEPTIDASE-RELATED"/>
    <property type="match status" value="1"/>
</dbReference>
<gene>
    <name evidence="2" type="ORF">G3M56_009565</name>
</gene>
<dbReference type="AlphaFoldDB" id="A0A6B3L5S6"/>
<dbReference type="RefSeq" id="WP_235203360.1">
    <property type="nucleotide sequence ID" value="NZ_CP066776.1"/>
</dbReference>
<proteinExistence type="predicted"/>
<dbReference type="InterPro" id="IPR029058">
    <property type="entry name" value="AB_hydrolase_fold"/>
</dbReference>
<dbReference type="Gene3D" id="3.40.50.1820">
    <property type="entry name" value="alpha/beta hydrolase"/>
    <property type="match status" value="1"/>
</dbReference>
<reference evidence="2 3" key="1">
    <citation type="submission" date="2020-12" db="EMBL/GenBank/DDBJ databases">
        <title>Sulforoseuscoccus oceanibium gen. nov., sp. nov., a representative of the phylum Verrucomicrobia with special cytoplasmic membrane, and proposal of Sulforoseuscoccusaceae fam. nov.</title>
        <authorList>
            <person name="Xi F."/>
        </authorList>
    </citation>
    <scope>NUCLEOTIDE SEQUENCE [LARGE SCALE GENOMIC DNA]</scope>
    <source>
        <strain evidence="2 3">T37</strain>
    </source>
</reference>
<sequence>MLFPGASRPTTANRENIAANETRVLHEVANGATAEAWLIRHRVRDPQPPLLVISHGNGEILDDHLPAARTLARDGADVLIVGLPGYAAGEGKPTAAGMRDAGSKAYDWAQAQVGGQPPRVVGFGFSIGSGMVCLVADEREVDALVLCAPFDSVAAVAKRMGVPGFLIRNKINNMKALEDYQGEVRILHGAEDTIIPVAHSKVLAESLTNVTHVIVEGVGHNDLFMSAEAAETADRWLAELLRGPRVENGND</sequence>
<dbReference type="InterPro" id="IPR000073">
    <property type="entry name" value="AB_hydrolase_1"/>
</dbReference>
<dbReference type="KEGG" id="soa:G3M56_009565"/>
<evidence type="ECO:0000313" key="3">
    <source>
        <dbReference type="Proteomes" id="UP000475117"/>
    </source>
</evidence>
<dbReference type="EMBL" id="CP066776">
    <property type="protein sequence ID" value="QQL44142.1"/>
    <property type="molecule type" value="Genomic_DNA"/>
</dbReference>
<dbReference type="PANTHER" id="PTHR12277">
    <property type="entry name" value="ALPHA/BETA HYDROLASE DOMAIN-CONTAINING PROTEIN"/>
    <property type="match status" value="1"/>
</dbReference>
<accession>A0A6B3L5S6</accession>
<evidence type="ECO:0000259" key="1">
    <source>
        <dbReference type="Pfam" id="PF00561"/>
    </source>
</evidence>
<dbReference type="SUPFAM" id="SSF53474">
    <property type="entry name" value="alpha/beta-Hydrolases"/>
    <property type="match status" value="1"/>
</dbReference>
<dbReference type="Pfam" id="PF00561">
    <property type="entry name" value="Abhydrolase_1"/>
    <property type="match status" value="1"/>
</dbReference>
<name>A0A6B3L5S6_9BACT</name>
<keyword evidence="3" id="KW-1185">Reference proteome</keyword>
<organism evidence="2 3">
    <name type="scientific">Sulfuriroseicoccus oceanibius</name>
    <dbReference type="NCBI Taxonomy" id="2707525"/>
    <lineage>
        <taxon>Bacteria</taxon>
        <taxon>Pseudomonadati</taxon>
        <taxon>Verrucomicrobiota</taxon>
        <taxon>Verrucomicrobiia</taxon>
        <taxon>Verrucomicrobiales</taxon>
        <taxon>Verrucomicrobiaceae</taxon>
        <taxon>Sulfuriroseicoccus</taxon>
    </lineage>
</organism>